<evidence type="ECO:0000313" key="1">
    <source>
        <dbReference type="EMBL" id="TWU24340.1"/>
    </source>
</evidence>
<accession>A0A5C6CIA8</accession>
<organism evidence="1 2">
    <name type="scientific">Novipirellula galeiformis</name>
    <dbReference type="NCBI Taxonomy" id="2528004"/>
    <lineage>
        <taxon>Bacteria</taxon>
        <taxon>Pseudomonadati</taxon>
        <taxon>Planctomycetota</taxon>
        <taxon>Planctomycetia</taxon>
        <taxon>Pirellulales</taxon>
        <taxon>Pirellulaceae</taxon>
        <taxon>Novipirellula</taxon>
    </lineage>
</organism>
<comment type="caution">
    <text evidence="1">The sequence shown here is derived from an EMBL/GenBank/DDBJ whole genome shotgun (WGS) entry which is preliminary data.</text>
</comment>
<gene>
    <name evidence="1" type="ORF">Pla52o_22670</name>
</gene>
<protein>
    <submittedName>
        <fullName evidence="1">Uncharacterized protein</fullName>
    </submittedName>
</protein>
<evidence type="ECO:0000313" key="2">
    <source>
        <dbReference type="Proteomes" id="UP000316304"/>
    </source>
</evidence>
<reference evidence="1 2" key="1">
    <citation type="submission" date="2019-02" db="EMBL/GenBank/DDBJ databases">
        <title>Deep-cultivation of Planctomycetes and their phenomic and genomic characterization uncovers novel biology.</title>
        <authorList>
            <person name="Wiegand S."/>
            <person name="Jogler M."/>
            <person name="Boedeker C."/>
            <person name="Pinto D."/>
            <person name="Vollmers J."/>
            <person name="Rivas-Marin E."/>
            <person name="Kohn T."/>
            <person name="Peeters S.H."/>
            <person name="Heuer A."/>
            <person name="Rast P."/>
            <person name="Oberbeckmann S."/>
            <person name="Bunk B."/>
            <person name="Jeske O."/>
            <person name="Meyerdierks A."/>
            <person name="Storesund J.E."/>
            <person name="Kallscheuer N."/>
            <person name="Luecker S."/>
            <person name="Lage O.M."/>
            <person name="Pohl T."/>
            <person name="Merkel B.J."/>
            <person name="Hornburger P."/>
            <person name="Mueller R.-W."/>
            <person name="Bruemmer F."/>
            <person name="Labrenz M."/>
            <person name="Spormann A.M."/>
            <person name="Op Den Camp H."/>
            <person name="Overmann J."/>
            <person name="Amann R."/>
            <person name="Jetten M.S.M."/>
            <person name="Mascher T."/>
            <person name="Medema M.H."/>
            <person name="Devos D.P."/>
            <person name="Kaster A.-K."/>
            <person name="Ovreas L."/>
            <person name="Rohde M."/>
            <person name="Galperin M.Y."/>
            <person name="Jogler C."/>
        </authorList>
    </citation>
    <scope>NUCLEOTIDE SEQUENCE [LARGE SCALE GENOMIC DNA]</scope>
    <source>
        <strain evidence="1 2">Pla52o</strain>
    </source>
</reference>
<keyword evidence="2" id="KW-1185">Reference proteome</keyword>
<proteinExistence type="predicted"/>
<sequence>MHVGGFRFYLASVFTRNSDGSINLSVPPIISETGTEAQLTNNRLIAEP</sequence>
<dbReference type="AlphaFoldDB" id="A0A5C6CIA8"/>
<dbReference type="Proteomes" id="UP000316304">
    <property type="component" value="Unassembled WGS sequence"/>
</dbReference>
<dbReference type="EMBL" id="SJPT01000003">
    <property type="protein sequence ID" value="TWU24340.1"/>
    <property type="molecule type" value="Genomic_DNA"/>
</dbReference>
<name>A0A5C6CIA8_9BACT</name>